<dbReference type="KEGG" id="muo:115481677"/>
<keyword evidence="2" id="KW-0812">Transmembrane</keyword>
<protein>
    <submittedName>
        <fullName evidence="6">Glucose-6-phosphatase-like</fullName>
    </submittedName>
</protein>
<evidence type="ECO:0000256" key="1">
    <source>
        <dbReference type="ARBA" id="ARBA00004141"/>
    </source>
</evidence>
<evidence type="ECO:0000313" key="6">
    <source>
        <dbReference type="RefSeq" id="XP_030076858.1"/>
    </source>
</evidence>
<evidence type="ECO:0000256" key="4">
    <source>
        <dbReference type="ARBA" id="ARBA00023136"/>
    </source>
</evidence>
<name>A0A6P7ZG46_9AMPH</name>
<dbReference type="InParanoid" id="A0A6P7ZG46"/>
<dbReference type="GO" id="GO:0004346">
    <property type="term" value="F:glucose-6-phosphatase activity"/>
    <property type="evidence" value="ECO:0007669"/>
    <property type="project" value="TreeGrafter"/>
</dbReference>
<dbReference type="GO" id="GO:0051156">
    <property type="term" value="P:glucose 6-phosphate metabolic process"/>
    <property type="evidence" value="ECO:0007669"/>
    <property type="project" value="TreeGrafter"/>
</dbReference>
<sequence>MDSGMNLLHDSGDQVVHYLQKHYNSSQDWFMFVSFAADLRNTFFVLFPIWFHLCETVGIRLIWVAVIGDWLNLVFKWITCQLLVSSKGKRNPPSPSCFIDALFQNGVLADFGLLLPQDDDYM</sequence>
<accession>A0A6P7ZG46</accession>
<evidence type="ECO:0000256" key="2">
    <source>
        <dbReference type="ARBA" id="ARBA00022692"/>
    </source>
</evidence>
<dbReference type="GO" id="GO:0016020">
    <property type="term" value="C:membrane"/>
    <property type="evidence" value="ECO:0007669"/>
    <property type="project" value="UniProtKB-SubCell"/>
</dbReference>
<keyword evidence="5" id="KW-1185">Reference proteome</keyword>
<dbReference type="GeneID" id="115481677"/>
<dbReference type="OrthoDB" id="6416209at2759"/>
<gene>
    <name evidence="6" type="primary">LOC115481677</name>
</gene>
<evidence type="ECO:0000313" key="5">
    <source>
        <dbReference type="Proteomes" id="UP000515156"/>
    </source>
</evidence>
<dbReference type="Proteomes" id="UP000515156">
    <property type="component" value="Chromosome 12"/>
</dbReference>
<dbReference type="RefSeq" id="XP_030076858.1">
    <property type="nucleotide sequence ID" value="XM_030220998.1"/>
</dbReference>
<evidence type="ECO:0000256" key="3">
    <source>
        <dbReference type="ARBA" id="ARBA00022989"/>
    </source>
</evidence>
<organism evidence="5 6">
    <name type="scientific">Microcaecilia unicolor</name>
    <dbReference type="NCBI Taxonomy" id="1415580"/>
    <lineage>
        <taxon>Eukaryota</taxon>
        <taxon>Metazoa</taxon>
        <taxon>Chordata</taxon>
        <taxon>Craniata</taxon>
        <taxon>Vertebrata</taxon>
        <taxon>Euteleostomi</taxon>
        <taxon>Amphibia</taxon>
        <taxon>Gymnophiona</taxon>
        <taxon>Siphonopidae</taxon>
        <taxon>Microcaecilia</taxon>
    </lineage>
</organism>
<reference evidence="6" key="1">
    <citation type="submission" date="2025-08" db="UniProtKB">
        <authorList>
            <consortium name="RefSeq"/>
        </authorList>
    </citation>
    <scope>IDENTIFICATION</scope>
</reference>
<dbReference type="PANTHER" id="PTHR12591:SF3">
    <property type="entry name" value="GLUCOSE-6-PHOSPHATASE CATALYTIC SUBUNIT 1"/>
    <property type="match status" value="1"/>
</dbReference>
<keyword evidence="4" id="KW-0472">Membrane</keyword>
<dbReference type="PANTHER" id="PTHR12591">
    <property type="entry name" value="GLUCOSE-6-PHOSPHATASE"/>
    <property type="match status" value="1"/>
</dbReference>
<comment type="subcellular location">
    <subcellularLocation>
        <location evidence="1">Membrane</location>
        <topology evidence="1">Multi-pass membrane protein</topology>
    </subcellularLocation>
</comment>
<dbReference type="GO" id="GO:0006094">
    <property type="term" value="P:gluconeogenesis"/>
    <property type="evidence" value="ECO:0007669"/>
    <property type="project" value="TreeGrafter"/>
</dbReference>
<proteinExistence type="predicted"/>
<dbReference type="AlphaFoldDB" id="A0A6P7ZG46"/>
<keyword evidence="3" id="KW-1133">Transmembrane helix</keyword>